<evidence type="ECO:0000313" key="2">
    <source>
        <dbReference type="Proteomes" id="UP001057402"/>
    </source>
</evidence>
<name>A0ACB9SGP1_9MYRT</name>
<proteinExistence type="predicted"/>
<evidence type="ECO:0000313" key="1">
    <source>
        <dbReference type="EMBL" id="KAI4389696.1"/>
    </source>
</evidence>
<accession>A0ACB9SGP1</accession>
<keyword evidence="2" id="KW-1185">Reference proteome</keyword>
<protein>
    <submittedName>
        <fullName evidence="1">Uncharacterized protein</fullName>
    </submittedName>
</protein>
<comment type="caution">
    <text evidence="1">The sequence shown here is derived from an EMBL/GenBank/DDBJ whole genome shotgun (WGS) entry which is preliminary data.</text>
</comment>
<reference evidence="2" key="1">
    <citation type="journal article" date="2023" name="Front. Plant Sci.">
        <title>Chromosomal-level genome assembly of Melastoma candidum provides insights into trichome evolution.</title>
        <authorList>
            <person name="Zhong Y."/>
            <person name="Wu W."/>
            <person name="Sun C."/>
            <person name="Zou P."/>
            <person name="Liu Y."/>
            <person name="Dai S."/>
            <person name="Zhou R."/>
        </authorList>
    </citation>
    <scope>NUCLEOTIDE SEQUENCE [LARGE SCALE GENOMIC DNA]</scope>
</reference>
<sequence length="171" mass="19167">MHYAGCCSWDGAILPTALSSVCAILITTFFYLCYGCFSYAAFGMNTPGSLLTGFETFRPHSFLDFANACITLHLWGGYQAYVQTKNAAKKFLHGDFDNKMYKLKLPLLPAVLNPLHLCFRSALRCDHCRDHTPIPLFQLHSWEPRVTRLLTASNFLPCGNVLPAEGQRNLV</sequence>
<dbReference type="EMBL" id="CM042880">
    <property type="protein sequence ID" value="KAI4389696.1"/>
    <property type="molecule type" value="Genomic_DNA"/>
</dbReference>
<gene>
    <name evidence="1" type="ORF">MLD38_001895</name>
</gene>
<dbReference type="Proteomes" id="UP001057402">
    <property type="component" value="Chromosome 1"/>
</dbReference>
<organism evidence="1 2">
    <name type="scientific">Melastoma candidum</name>
    <dbReference type="NCBI Taxonomy" id="119954"/>
    <lineage>
        <taxon>Eukaryota</taxon>
        <taxon>Viridiplantae</taxon>
        <taxon>Streptophyta</taxon>
        <taxon>Embryophyta</taxon>
        <taxon>Tracheophyta</taxon>
        <taxon>Spermatophyta</taxon>
        <taxon>Magnoliopsida</taxon>
        <taxon>eudicotyledons</taxon>
        <taxon>Gunneridae</taxon>
        <taxon>Pentapetalae</taxon>
        <taxon>rosids</taxon>
        <taxon>malvids</taxon>
        <taxon>Myrtales</taxon>
        <taxon>Melastomataceae</taxon>
        <taxon>Melastomatoideae</taxon>
        <taxon>Melastomateae</taxon>
        <taxon>Melastoma</taxon>
    </lineage>
</organism>